<accession>A0AAE2W8F3</accession>
<comment type="caution">
    <text evidence="1">The sequence shown here is derived from an EMBL/GenBank/DDBJ whole genome shotgun (WGS) entry which is preliminary data.</text>
</comment>
<name>A0AAE2W8F3_RHOHA</name>
<dbReference type="RefSeq" id="WP_064059036.1">
    <property type="nucleotide sequence ID" value="NZ_LRQY01000037.1"/>
</dbReference>
<protein>
    <submittedName>
        <fullName evidence="1">Uncharacterized protein</fullName>
    </submittedName>
</protein>
<evidence type="ECO:0000313" key="1">
    <source>
        <dbReference type="EMBL" id="MBM4715838.1"/>
    </source>
</evidence>
<dbReference type="AlphaFoldDB" id="A0AAE2W8F3"/>
<gene>
    <name evidence="1" type="ORF">GS551_16840</name>
</gene>
<proteinExistence type="predicted"/>
<dbReference type="EMBL" id="WUYC01000004">
    <property type="protein sequence ID" value="MBM4715838.1"/>
    <property type="molecule type" value="Genomic_DNA"/>
</dbReference>
<sequence length="185" mass="21035">MRFTECDELAAKYESEPHADNVRCNGCSGAGLPKFDGEKYTAHERRKVLFIAGVRSRKKQDELLDEFGDRVIDKALEWLESLSAGHQWALLKQAKPTVDAPAAAIEGRRVRAVEARDPRNVFNPRHLRSLRAFYRRHGRLPAVITLSFTDEEAAAEGIPSRLIVPPELRADLAHRFDLEQEPEFF</sequence>
<dbReference type="Proteomes" id="UP000706122">
    <property type="component" value="Unassembled WGS sequence"/>
</dbReference>
<reference evidence="1" key="1">
    <citation type="submission" date="2019-11" db="EMBL/GenBank/DDBJ databases">
        <title>Spread of Macrolides and rifampicin resistant Rhodococcus equi in clinical isolates in the USA.</title>
        <authorList>
            <person name="Alvarez-Narvaez S."/>
            <person name="Huber L."/>
            <person name="Cohen N.D."/>
            <person name="Slovis N."/>
            <person name="Greiter M."/>
            <person name="Giguere S."/>
            <person name="Hart K."/>
        </authorList>
    </citation>
    <scope>NUCLEOTIDE SEQUENCE</scope>
    <source>
        <strain evidence="1">Lh_5</strain>
    </source>
</reference>
<organism evidence="1 2">
    <name type="scientific">Rhodococcus hoagii</name>
    <name type="common">Corynebacterium equii</name>
    <dbReference type="NCBI Taxonomy" id="43767"/>
    <lineage>
        <taxon>Bacteria</taxon>
        <taxon>Bacillati</taxon>
        <taxon>Actinomycetota</taxon>
        <taxon>Actinomycetes</taxon>
        <taxon>Mycobacteriales</taxon>
        <taxon>Nocardiaceae</taxon>
        <taxon>Prescottella</taxon>
    </lineage>
</organism>
<evidence type="ECO:0000313" key="2">
    <source>
        <dbReference type="Proteomes" id="UP000706122"/>
    </source>
</evidence>